<evidence type="ECO:0000313" key="2">
    <source>
        <dbReference type="EMBL" id="SFJ82552.1"/>
    </source>
</evidence>
<gene>
    <name evidence="2" type="ORF">SAMN05421852_12510</name>
</gene>
<dbReference type="Gene3D" id="1.10.260.40">
    <property type="entry name" value="lambda repressor-like DNA-binding domains"/>
    <property type="match status" value="1"/>
</dbReference>
<dbReference type="PROSITE" id="PS50943">
    <property type="entry name" value="HTH_CROC1"/>
    <property type="match status" value="1"/>
</dbReference>
<dbReference type="SUPFAM" id="SSF47413">
    <property type="entry name" value="lambda repressor-like DNA-binding domains"/>
    <property type="match status" value="1"/>
</dbReference>
<accession>A0A1I3UHZ4</accession>
<dbReference type="STRING" id="46223.SAMN05421852_12510"/>
<name>A0A1I3UHZ4_9BACL</name>
<dbReference type="GO" id="GO:0003677">
    <property type="term" value="F:DNA binding"/>
    <property type="evidence" value="ECO:0007669"/>
    <property type="project" value="InterPro"/>
</dbReference>
<dbReference type="Pfam" id="PF01381">
    <property type="entry name" value="HTH_3"/>
    <property type="match status" value="1"/>
</dbReference>
<dbReference type="Proteomes" id="UP000199545">
    <property type="component" value="Unassembled WGS sequence"/>
</dbReference>
<proteinExistence type="predicted"/>
<evidence type="ECO:0000313" key="3">
    <source>
        <dbReference type="Proteomes" id="UP000199545"/>
    </source>
</evidence>
<protein>
    <submittedName>
        <fullName evidence="2">Helix-turn-helix</fullName>
    </submittedName>
</protein>
<evidence type="ECO:0000259" key="1">
    <source>
        <dbReference type="PROSITE" id="PS50943"/>
    </source>
</evidence>
<reference evidence="2 3" key="1">
    <citation type="submission" date="2016-10" db="EMBL/GenBank/DDBJ databases">
        <authorList>
            <person name="de Groot N.N."/>
        </authorList>
    </citation>
    <scope>NUCLEOTIDE SEQUENCE [LARGE SCALE GENOMIC DNA]</scope>
    <source>
        <strain evidence="2 3">DSM 44778</strain>
    </source>
</reference>
<dbReference type="SMART" id="SM00530">
    <property type="entry name" value="HTH_XRE"/>
    <property type="match status" value="1"/>
</dbReference>
<dbReference type="AlphaFoldDB" id="A0A1I3UHZ4"/>
<sequence length="84" mass="9791">MIRKRLVRERVKKGLTQKQVAEILGISEVFVRKIEKGTANPGRKTMLKFELLYGISDRELFPDLFYVDDDTICIKTKFALEVSR</sequence>
<dbReference type="InterPro" id="IPR010982">
    <property type="entry name" value="Lambda_DNA-bd_dom_sf"/>
</dbReference>
<keyword evidence="3" id="KW-1185">Reference proteome</keyword>
<dbReference type="EMBL" id="FORR01000025">
    <property type="protein sequence ID" value="SFJ82552.1"/>
    <property type="molecule type" value="Genomic_DNA"/>
</dbReference>
<dbReference type="CDD" id="cd00093">
    <property type="entry name" value="HTH_XRE"/>
    <property type="match status" value="1"/>
</dbReference>
<dbReference type="RefSeq" id="WP_425263947.1">
    <property type="nucleotide sequence ID" value="NZ_FORR01000025.1"/>
</dbReference>
<feature type="domain" description="HTH cro/C1-type" evidence="1">
    <location>
        <begin position="6"/>
        <end position="60"/>
    </location>
</feature>
<dbReference type="InterPro" id="IPR001387">
    <property type="entry name" value="Cro/C1-type_HTH"/>
</dbReference>
<organism evidence="2 3">
    <name type="scientific">Thermoflavimicrobium dichotomicum</name>
    <dbReference type="NCBI Taxonomy" id="46223"/>
    <lineage>
        <taxon>Bacteria</taxon>
        <taxon>Bacillati</taxon>
        <taxon>Bacillota</taxon>
        <taxon>Bacilli</taxon>
        <taxon>Bacillales</taxon>
        <taxon>Thermoactinomycetaceae</taxon>
        <taxon>Thermoflavimicrobium</taxon>
    </lineage>
</organism>